<dbReference type="SUPFAM" id="SSF144091">
    <property type="entry name" value="Rhomboid-like"/>
    <property type="match status" value="1"/>
</dbReference>
<dbReference type="GO" id="GO:0006508">
    <property type="term" value="P:proteolysis"/>
    <property type="evidence" value="ECO:0007669"/>
    <property type="project" value="UniProtKB-KW"/>
</dbReference>
<evidence type="ECO:0000256" key="6">
    <source>
        <dbReference type="ARBA" id="ARBA00023136"/>
    </source>
</evidence>
<feature type="transmembrane region" description="Helical" evidence="7">
    <location>
        <begin position="97"/>
        <end position="115"/>
    </location>
</feature>
<comment type="similarity">
    <text evidence="2">Belongs to the peptidase S54 family.</text>
</comment>
<gene>
    <name evidence="9" type="ORF">IEO70_15195</name>
</gene>
<evidence type="ECO:0000256" key="1">
    <source>
        <dbReference type="ARBA" id="ARBA00004141"/>
    </source>
</evidence>
<reference evidence="9" key="1">
    <citation type="submission" date="2020-09" db="EMBL/GenBank/DDBJ databases">
        <title>Bacillus faecalis sp. nov., a moderately halophilic bacterium isolated from cow faeces.</title>
        <authorList>
            <person name="Jiang L."/>
            <person name="Lee J."/>
        </authorList>
    </citation>
    <scope>NUCLEOTIDE SEQUENCE</scope>
    <source>
        <strain evidence="9">AGMB 02131</strain>
    </source>
</reference>
<dbReference type="InterPro" id="IPR022764">
    <property type="entry name" value="Peptidase_S54_rhomboid_dom"/>
</dbReference>
<organism evidence="9 10">
    <name type="scientific">Peribacillus faecalis</name>
    <dbReference type="NCBI Taxonomy" id="2772559"/>
    <lineage>
        <taxon>Bacteria</taxon>
        <taxon>Bacillati</taxon>
        <taxon>Bacillota</taxon>
        <taxon>Bacilli</taxon>
        <taxon>Bacillales</taxon>
        <taxon>Bacillaceae</taxon>
        <taxon>Peribacillus</taxon>
    </lineage>
</organism>
<name>A0A927CZV0_9BACI</name>
<dbReference type="EMBL" id="JACXSI010000042">
    <property type="protein sequence ID" value="MBD3109692.1"/>
    <property type="molecule type" value="Genomic_DNA"/>
</dbReference>
<dbReference type="PANTHER" id="PTHR43731:SF14">
    <property type="entry name" value="PRESENILIN-ASSOCIATED RHOMBOID-LIKE PROTEIN, MITOCHONDRIAL"/>
    <property type="match status" value="1"/>
</dbReference>
<feature type="domain" description="Peptidase S54 rhomboid" evidence="8">
    <location>
        <begin position="56"/>
        <end position="193"/>
    </location>
</feature>
<dbReference type="Proteomes" id="UP000602076">
    <property type="component" value="Unassembled WGS sequence"/>
</dbReference>
<dbReference type="GO" id="GO:0004252">
    <property type="term" value="F:serine-type endopeptidase activity"/>
    <property type="evidence" value="ECO:0007669"/>
    <property type="project" value="InterPro"/>
</dbReference>
<feature type="transmembrane region" description="Helical" evidence="7">
    <location>
        <begin position="121"/>
        <end position="140"/>
    </location>
</feature>
<dbReference type="InterPro" id="IPR050925">
    <property type="entry name" value="Rhomboid_protease_S54"/>
</dbReference>
<proteinExistence type="inferred from homology"/>
<evidence type="ECO:0000256" key="4">
    <source>
        <dbReference type="ARBA" id="ARBA00022801"/>
    </source>
</evidence>
<keyword evidence="10" id="KW-1185">Reference proteome</keyword>
<evidence type="ECO:0000256" key="2">
    <source>
        <dbReference type="ARBA" id="ARBA00009045"/>
    </source>
</evidence>
<keyword evidence="3 7" id="KW-0812">Transmembrane</keyword>
<keyword evidence="9" id="KW-0645">Protease</keyword>
<dbReference type="PANTHER" id="PTHR43731">
    <property type="entry name" value="RHOMBOID PROTEASE"/>
    <property type="match status" value="1"/>
</dbReference>
<keyword evidence="6 7" id="KW-0472">Membrane</keyword>
<dbReference type="Gene3D" id="1.20.1540.10">
    <property type="entry name" value="Rhomboid-like"/>
    <property type="match status" value="1"/>
</dbReference>
<evidence type="ECO:0000313" key="9">
    <source>
        <dbReference type="EMBL" id="MBD3109692.1"/>
    </source>
</evidence>
<evidence type="ECO:0000256" key="5">
    <source>
        <dbReference type="ARBA" id="ARBA00022989"/>
    </source>
</evidence>
<feature type="transmembrane region" description="Helical" evidence="7">
    <location>
        <begin position="12"/>
        <end position="38"/>
    </location>
</feature>
<evidence type="ECO:0000259" key="8">
    <source>
        <dbReference type="Pfam" id="PF01694"/>
    </source>
</evidence>
<protein>
    <submittedName>
        <fullName evidence="9">Rhomboid family intramembrane serine protease</fullName>
    </submittedName>
</protein>
<dbReference type="Pfam" id="PF01694">
    <property type="entry name" value="Rhomboid"/>
    <property type="match status" value="1"/>
</dbReference>
<evidence type="ECO:0000256" key="7">
    <source>
        <dbReference type="SAM" id="Phobius"/>
    </source>
</evidence>
<keyword evidence="5 7" id="KW-1133">Transmembrane helix</keyword>
<evidence type="ECO:0000256" key="3">
    <source>
        <dbReference type="ARBA" id="ARBA00022692"/>
    </source>
</evidence>
<sequence length="197" mass="22461">MFIRRENFQQFIRLYPAVTLLLIINTCIFIAVKLTFLFGHTLLENMLGINIYIKEGQLWRLITPIFLHSSLFHFIFNSFSLLLFGPAIEQMLQKTRFLTFYLLCGIGANILTFFLMPPTYAHLGASGAIFGLIGFYLYLVAFQKHLLSRQDVQMIKGLAIFALIMTFLQPNVNVLAHVGGAIIGFLLASIFIKPVHR</sequence>
<keyword evidence="4" id="KW-0378">Hydrolase</keyword>
<dbReference type="InterPro" id="IPR035952">
    <property type="entry name" value="Rhomboid-like_sf"/>
</dbReference>
<comment type="subcellular location">
    <subcellularLocation>
        <location evidence="1">Membrane</location>
        <topology evidence="1">Multi-pass membrane protein</topology>
    </subcellularLocation>
</comment>
<feature type="transmembrane region" description="Helical" evidence="7">
    <location>
        <begin position="58"/>
        <end position="85"/>
    </location>
</feature>
<dbReference type="AlphaFoldDB" id="A0A927CZV0"/>
<comment type="caution">
    <text evidence="9">The sequence shown here is derived from an EMBL/GenBank/DDBJ whole genome shotgun (WGS) entry which is preliminary data.</text>
</comment>
<accession>A0A927CZV0</accession>
<dbReference type="GO" id="GO:0016020">
    <property type="term" value="C:membrane"/>
    <property type="evidence" value="ECO:0007669"/>
    <property type="project" value="UniProtKB-SubCell"/>
</dbReference>
<evidence type="ECO:0000313" key="10">
    <source>
        <dbReference type="Proteomes" id="UP000602076"/>
    </source>
</evidence>
<feature type="transmembrane region" description="Helical" evidence="7">
    <location>
        <begin position="174"/>
        <end position="192"/>
    </location>
</feature>
<dbReference type="RefSeq" id="WP_190999229.1">
    <property type="nucleotide sequence ID" value="NZ_JACXSI010000042.1"/>
</dbReference>